<dbReference type="Proteomes" id="UP001324533">
    <property type="component" value="Chromosome"/>
</dbReference>
<proteinExistence type="predicted"/>
<reference evidence="1 2" key="1">
    <citation type="submission" date="2023-06" db="EMBL/GenBank/DDBJ databases">
        <title>Rock-solubilizing bacteria, Microbacterium invictum, promotes re-establishment of vegetation in rocky wasteland by accelerating rock bio-weathering and reshaping soil bacterial community.</title>
        <authorList>
            <person name="Liu C."/>
        </authorList>
    </citation>
    <scope>NUCLEOTIDE SEQUENCE [LARGE SCALE GENOMIC DNA]</scope>
    <source>
        <strain evidence="1 2">X-18</strain>
    </source>
</reference>
<organism evidence="1 2">
    <name type="scientific">Microbacterium invictum</name>
    <dbReference type="NCBI Taxonomy" id="515415"/>
    <lineage>
        <taxon>Bacteria</taxon>
        <taxon>Bacillati</taxon>
        <taxon>Actinomycetota</taxon>
        <taxon>Actinomycetes</taxon>
        <taxon>Micrococcales</taxon>
        <taxon>Microbacteriaceae</taxon>
        <taxon>Microbacterium</taxon>
    </lineage>
</organism>
<keyword evidence="2" id="KW-1185">Reference proteome</keyword>
<protein>
    <submittedName>
        <fullName evidence="1">Uncharacterized protein</fullName>
    </submittedName>
</protein>
<gene>
    <name evidence="1" type="ORF">T9R20_04605</name>
</gene>
<dbReference type="EMBL" id="CP139779">
    <property type="protein sequence ID" value="WQB71255.1"/>
    <property type="molecule type" value="Genomic_DNA"/>
</dbReference>
<dbReference type="RefSeq" id="WP_322411373.1">
    <property type="nucleotide sequence ID" value="NZ_CP139779.1"/>
</dbReference>
<evidence type="ECO:0000313" key="1">
    <source>
        <dbReference type="EMBL" id="WQB71255.1"/>
    </source>
</evidence>
<accession>A0ABZ0VFE7</accession>
<name>A0ABZ0VFE7_9MICO</name>
<evidence type="ECO:0000313" key="2">
    <source>
        <dbReference type="Proteomes" id="UP001324533"/>
    </source>
</evidence>
<sequence length="201" mass="22450">MAHPFYSAWMVRKGSLGWATHEASFAHRSILAHVQLSSYALQDGERFQSFRRQYAYAYIETINTPTGPYGIPLPNKDTDSFVWLDTDHLTFQLQADGPQSVSAFGLIHDLDARAADRATVLDSQDFAVYDEDGTVVGSHQSVRLDGGQQLDTDRIQERVLERAKTVTDRGVDIVPVDLSGFASGAEYRIDPRTHRPAPPRE</sequence>